<proteinExistence type="predicted"/>
<protein>
    <submittedName>
        <fullName evidence="1">Uncharacterized protein</fullName>
    </submittedName>
</protein>
<gene>
    <name evidence="1" type="ORF">APTSU1_000588400</name>
</gene>
<evidence type="ECO:0000313" key="2">
    <source>
        <dbReference type="Proteomes" id="UP001623349"/>
    </source>
</evidence>
<accession>A0ABQ0EUE1</accession>
<name>A0ABQ0EUE1_APOSI</name>
<evidence type="ECO:0000313" key="1">
    <source>
        <dbReference type="EMBL" id="GAB1290654.1"/>
    </source>
</evidence>
<keyword evidence="2" id="KW-1185">Reference proteome</keyword>
<dbReference type="Proteomes" id="UP001623349">
    <property type="component" value="Unassembled WGS sequence"/>
</dbReference>
<comment type="caution">
    <text evidence="1">The sequence shown here is derived from an EMBL/GenBank/DDBJ whole genome shotgun (WGS) entry which is preliminary data.</text>
</comment>
<reference evidence="1 2" key="1">
    <citation type="submission" date="2024-08" db="EMBL/GenBank/DDBJ databases">
        <title>The draft genome of Apodemus speciosus.</title>
        <authorList>
            <person name="Nabeshima K."/>
            <person name="Suzuki S."/>
            <person name="Onuma M."/>
        </authorList>
    </citation>
    <scope>NUCLEOTIDE SEQUENCE [LARGE SCALE GENOMIC DNA]</scope>
    <source>
        <strain evidence="1">IB14-021</strain>
    </source>
</reference>
<dbReference type="EMBL" id="BAAFST010000006">
    <property type="protein sequence ID" value="GAB1290654.1"/>
    <property type="molecule type" value="Genomic_DNA"/>
</dbReference>
<sequence>MWEELTACTSECMLALRNNSVTQGCGHFQPDDSTASAHI</sequence>
<organism evidence="1 2">
    <name type="scientific">Apodemus speciosus</name>
    <name type="common">Large Japanese field mouse</name>
    <dbReference type="NCBI Taxonomy" id="105296"/>
    <lineage>
        <taxon>Eukaryota</taxon>
        <taxon>Metazoa</taxon>
        <taxon>Chordata</taxon>
        <taxon>Craniata</taxon>
        <taxon>Vertebrata</taxon>
        <taxon>Euteleostomi</taxon>
        <taxon>Mammalia</taxon>
        <taxon>Eutheria</taxon>
        <taxon>Euarchontoglires</taxon>
        <taxon>Glires</taxon>
        <taxon>Rodentia</taxon>
        <taxon>Myomorpha</taxon>
        <taxon>Muroidea</taxon>
        <taxon>Muridae</taxon>
        <taxon>Murinae</taxon>
        <taxon>Apodemus</taxon>
    </lineage>
</organism>